<comment type="caution">
    <text evidence="2">The sequence shown here is derived from an EMBL/GenBank/DDBJ whole genome shotgun (WGS) entry which is preliminary data.</text>
</comment>
<evidence type="ECO:0000313" key="2">
    <source>
        <dbReference type="EMBL" id="OGH66399.1"/>
    </source>
</evidence>
<accession>A0A1F6M479</accession>
<evidence type="ECO:0000256" key="1">
    <source>
        <dbReference type="ARBA" id="ARBA00023125"/>
    </source>
</evidence>
<dbReference type="AlphaFoldDB" id="A0A1F6M479"/>
<gene>
    <name evidence="2" type="ORF">A3B90_00095</name>
</gene>
<dbReference type="Pfam" id="PF02575">
    <property type="entry name" value="YbaB_DNA_bd"/>
    <property type="match status" value="1"/>
</dbReference>
<evidence type="ECO:0008006" key="4">
    <source>
        <dbReference type="Google" id="ProtNLM"/>
    </source>
</evidence>
<keyword evidence="1" id="KW-0238">DNA-binding</keyword>
<dbReference type="PANTHER" id="PTHR33449:SF1">
    <property type="entry name" value="NUCLEOID-ASSOCIATED PROTEIN YBAB"/>
    <property type="match status" value="1"/>
</dbReference>
<dbReference type="EMBL" id="MFPX01000018">
    <property type="protein sequence ID" value="OGH66399.1"/>
    <property type="molecule type" value="Genomic_DNA"/>
</dbReference>
<sequence>MFNKLKQFKDLRDQAKEWQEKLGKESVTVQTAGGKIVMSMDGNLVMTGLAIDDELLAPSMKEKLQNGIKEAHKEAMKKIQQIMAMKMKEMGGLPNIPGMN</sequence>
<dbReference type="InterPro" id="IPR004401">
    <property type="entry name" value="YbaB/EbfC"/>
</dbReference>
<reference evidence="2 3" key="1">
    <citation type="journal article" date="2016" name="Nat. Commun.">
        <title>Thousands of microbial genomes shed light on interconnected biogeochemical processes in an aquifer system.</title>
        <authorList>
            <person name="Anantharaman K."/>
            <person name="Brown C.T."/>
            <person name="Hug L.A."/>
            <person name="Sharon I."/>
            <person name="Castelle C.J."/>
            <person name="Probst A.J."/>
            <person name="Thomas B.C."/>
            <person name="Singh A."/>
            <person name="Wilkins M.J."/>
            <person name="Karaoz U."/>
            <person name="Brodie E.L."/>
            <person name="Williams K.H."/>
            <person name="Hubbard S.S."/>
            <person name="Banfield J.F."/>
        </authorList>
    </citation>
    <scope>NUCLEOTIDE SEQUENCE [LARGE SCALE GENOMIC DNA]</scope>
</reference>
<evidence type="ECO:0000313" key="3">
    <source>
        <dbReference type="Proteomes" id="UP000178742"/>
    </source>
</evidence>
<dbReference type="SUPFAM" id="SSF82607">
    <property type="entry name" value="YbaB-like"/>
    <property type="match status" value="1"/>
</dbReference>
<dbReference type="Proteomes" id="UP000178742">
    <property type="component" value="Unassembled WGS sequence"/>
</dbReference>
<organism evidence="2 3">
    <name type="scientific">Candidatus Magasanikbacteria bacterium RIFCSPHIGHO2_02_FULL_41_13</name>
    <dbReference type="NCBI Taxonomy" id="1798676"/>
    <lineage>
        <taxon>Bacteria</taxon>
        <taxon>Candidatus Magasanikiibacteriota</taxon>
    </lineage>
</organism>
<name>A0A1F6M479_9BACT</name>
<dbReference type="STRING" id="1798676.A3B90_00095"/>
<dbReference type="InterPro" id="IPR036894">
    <property type="entry name" value="YbaB-like_sf"/>
</dbReference>
<dbReference type="GO" id="GO:0003677">
    <property type="term" value="F:DNA binding"/>
    <property type="evidence" value="ECO:0007669"/>
    <property type="project" value="UniProtKB-KW"/>
</dbReference>
<dbReference type="Gene3D" id="3.30.1310.10">
    <property type="entry name" value="Nucleoid-associated protein YbaB-like domain"/>
    <property type="match status" value="1"/>
</dbReference>
<protein>
    <recommendedName>
        <fullName evidence="4">Nucleoid-associated protein</fullName>
    </recommendedName>
</protein>
<dbReference type="PIRSF" id="PIRSF004555">
    <property type="entry name" value="UCP004555"/>
    <property type="match status" value="1"/>
</dbReference>
<dbReference type="PANTHER" id="PTHR33449">
    <property type="entry name" value="NUCLEOID-ASSOCIATED PROTEIN YBAB"/>
    <property type="match status" value="1"/>
</dbReference>
<proteinExistence type="predicted"/>